<accession>A0A8J3HYR8</accession>
<dbReference type="RefSeq" id="WP_220193052.1">
    <property type="nucleotide sequence ID" value="NZ_BNJF01000001.1"/>
</dbReference>
<sequence length="249" mass="28384">MLTFEDVTKHFLESAAQIGLVAHPEYWLNSQTLEREFACTYHSGVCEDADKRSSCLLSFAWGPLDTVLSREGPVGICEFFHEPDANCLHLQTHEIPSLSLELSYTLPLQGQAVSEEALLSFMKMLRLHAGEHSQRTMETSPSMSMRLHENRLVADSLTLQQRVELPIWHPEGMRGLFEEPVVQAQEHVVRSVKRRDDGVEEVEIFVDNPRPEEWLPQVVLEVSQDVQRVLSALDSVRVMQHQDNVSDNQ</sequence>
<proteinExistence type="predicted"/>
<dbReference type="AlphaFoldDB" id="A0A8J3HYR8"/>
<organism evidence="1 2">
    <name type="scientific">Ktedonospora formicarum</name>
    <dbReference type="NCBI Taxonomy" id="2778364"/>
    <lineage>
        <taxon>Bacteria</taxon>
        <taxon>Bacillati</taxon>
        <taxon>Chloroflexota</taxon>
        <taxon>Ktedonobacteria</taxon>
        <taxon>Ktedonobacterales</taxon>
        <taxon>Ktedonobacteraceae</taxon>
        <taxon>Ktedonospora</taxon>
    </lineage>
</organism>
<dbReference type="Proteomes" id="UP000612362">
    <property type="component" value="Unassembled WGS sequence"/>
</dbReference>
<evidence type="ECO:0000313" key="1">
    <source>
        <dbReference type="EMBL" id="GHO43590.1"/>
    </source>
</evidence>
<dbReference type="EMBL" id="BNJF01000001">
    <property type="protein sequence ID" value="GHO43590.1"/>
    <property type="molecule type" value="Genomic_DNA"/>
</dbReference>
<gene>
    <name evidence="1" type="ORF">KSX_17530</name>
</gene>
<protein>
    <submittedName>
        <fullName evidence="1">Uncharacterized protein</fullName>
    </submittedName>
</protein>
<keyword evidence="2" id="KW-1185">Reference proteome</keyword>
<reference evidence="1" key="1">
    <citation type="submission" date="2020-10" db="EMBL/GenBank/DDBJ databases">
        <title>Taxonomic study of unclassified bacteria belonging to the class Ktedonobacteria.</title>
        <authorList>
            <person name="Yabe S."/>
            <person name="Wang C.M."/>
            <person name="Zheng Y."/>
            <person name="Sakai Y."/>
            <person name="Cavaletti L."/>
            <person name="Monciardini P."/>
            <person name="Donadio S."/>
        </authorList>
    </citation>
    <scope>NUCLEOTIDE SEQUENCE</scope>
    <source>
        <strain evidence="1">SOSP1-1</strain>
    </source>
</reference>
<comment type="caution">
    <text evidence="1">The sequence shown here is derived from an EMBL/GenBank/DDBJ whole genome shotgun (WGS) entry which is preliminary data.</text>
</comment>
<name>A0A8J3HYR8_9CHLR</name>
<evidence type="ECO:0000313" key="2">
    <source>
        <dbReference type="Proteomes" id="UP000612362"/>
    </source>
</evidence>